<keyword evidence="9" id="KW-0964">Secreted</keyword>
<dbReference type="EMBL" id="MU865567">
    <property type="protein sequence ID" value="KAK4221260.1"/>
    <property type="molecule type" value="Genomic_DNA"/>
</dbReference>
<evidence type="ECO:0000256" key="8">
    <source>
        <dbReference type="ARBA" id="ARBA00022438"/>
    </source>
</evidence>
<evidence type="ECO:0000256" key="15">
    <source>
        <dbReference type="ARBA" id="ARBA00023026"/>
    </source>
</evidence>
<dbReference type="GO" id="GO:0005576">
    <property type="term" value="C:extracellular region"/>
    <property type="evidence" value="ECO:0007669"/>
    <property type="project" value="UniProtKB-SubCell"/>
</dbReference>
<evidence type="ECO:0000313" key="24">
    <source>
        <dbReference type="Proteomes" id="UP001301958"/>
    </source>
</evidence>
<evidence type="ECO:0000256" key="13">
    <source>
        <dbReference type="ARBA" id="ARBA00022801"/>
    </source>
</evidence>
<dbReference type="Pfam" id="PF00326">
    <property type="entry name" value="Peptidase_S9"/>
    <property type="match status" value="1"/>
</dbReference>
<gene>
    <name evidence="23" type="ORF">QBC38DRAFT_492442</name>
</gene>
<name>A0AAN7BGH0_9PEZI</name>
<evidence type="ECO:0000256" key="1">
    <source>
        <dbReference type="ARBA" id="ARBA00001257"/>
    </source>
</evidence>
<comment type="subcellular location">
    <subcellularLocation>
        <location evidence="4">Secreted</location>
    </subcellularLocation>
    <subcellularLocation>
        <location evidence="3">Vacuole membrane</location>
        <topology evidence="3">Single-pass type II membrane protein</topology>
    </subcellularLocation>
</comment>
<feature type="chain" id="PRO_5042867063" description="Probable dipeptidyl-aminopeptidase B" evidence="20">
    <location>
        <begin position="19"/>
        <end position="787"/>
    </location>
</feature>
<organism evidence="23 24">
    <name type="scientific">Podospora fimiseda</name>
    <dbReference type="NCBI Taxonomy" id="252190"/>
    <lineage>
        <taxon>Eukaryota</taxon>
        <taxon>Fungi</taxon>
        <taxon>Dikarya</taxon>
        <taxon>Ascomycota</taxon>
        <taxon>Pezizomycotina</taxon>
        <taxon>Sordariomycetes</taxon>
        <taxon>Sordariomycetidae</taxon>
        <taxon>Sordariales</taxon>
        <taxon>Podosporaceae</taxon>
        <taxon>Podospora</taxon>
    </lineage>
</organism>
<dbReference type="PROSITE" id="PS00708">
    <property type="entry name" value="PRO_ENDOPEP_SER"/>
    <property type="match status" value="1"/>
</dbReference>
<dbReference type="GO" id="GO:0008239">
    <property type="term" value="F:dipeptidyl-peptidase activity"/>
    <property type="evidence" value="ECO:0007669"/>
    <property type="project" value="UniProtKB-EC"/>
</dbReference>
<keyword evidence="8" id="KW-0031">Aminopeptidase</keyword>
<keyword evidence="15" id="KW-0843">Virulence</keyword>
<dbReference type="SUPFAM" id="SSF82171">
    <property type="entry name" value="DPP6 N-terminal domain-like"/>
    <property type="match status" value="1"/>
</dbReference>
<evidence type="ECO:0000256" key="12">
    <source>
        <dbReference type="ARBA" id="ARBA00022729"/>
    </source>
</evidence>
<dbReference type="PANTHER" id="PTHR11731:SF162">
    <property type="entry name" value="DIPEPTIDYL PEPTIDASE 4-RELATED"/>
    <property type="match status" value="1"/>
</dbReference>
<accession>A0AAN7BGH0</accession>
<dbReference type="InterPro" id="IPR029058">
    <property type="entry name" value="AB_hydrolase_fold"/>
</dbReference>
<dbReference type="GO" id="GO:0006508">
    <property type="term" value="P:proteolysis"/>
    <property type="evidence" value="ECO:0007669"/>
    <property type="project" value="UniProtKB-KW"/>
</dbReference>
<evidence type="ECO:0000256" key="2">
    <source>
        <dbReference type="ARBA" id="ARBA00002218"/>
    </source>
</evidence>
<keyword evidence="16" id="KW-0325">Glycoprotein</keyword>
<evidence type="ECO:0000256" key="20">
    <source>
        <dbReference type="SAM" id="SignalP"/>
    </source>
</evidence>
<evidence type="ECO:0000313" key="23">
    <source>
        <dbReference type="EMBL" id="KAK4221260.1"/>
    </source>
</evidence>
<comment type="function">
    <text evidence="18">Extracellular dipeptidyl-peptidase which removes N-terminal dipeptides sequentially from polypeptides having unsubstituted N-termini provided that the penultimate residue is proline. Contributes to pathogenicity.</text>
</comment>
<dbReference type="Pfam" id="PF00930">
    <property type="entry name" value="DPPIV_N"/>
    <property type="match status" value="1"/>
</dbReference>
<evidence type="ECO:0000256" key="17">
    <source>
        <dbReference type="ARBA" id="ARBA00030567"/>
    </source>
</evidence>
<dbReference type="SUPFAM" id="SSF53474">
    <property type="entry name" value="alpha/beta-Hydrolases"/>
    <property type="match status" value="1"/>
</dbReference>
<comment type="function">
    <text evidence="2">Type IV dipeptidyl-peptidase which removes N-terminal dipeptides sequentially from polypeptides having unsubstituted N-termini provided that the penultimate residue is proline.</text>
</comment>
<feature type="compositionally biased region" description="Basic residues" evidence="19">
    <location>
        <begin position="778"/>
        <end position="787"/>
    </location>
</feature>
<proteinExistence type="inferred from homology"/>
<evidence type="ECO:0000256" key="14">
    <source>
        <dbReference type="ARBA" id="ARBA00022825"/>
    </source>
</evidence>
<dbReference type="PANTHER" id="PTHR11731">
    <property type="entry name" value="PROTEASE FAMILY S9B,C DIPEPTIDYL-PEPTIDASE IV-RELATED"/>
    <property type="match status" value="1"/>
</dbReference>
<keyword evidence="12 20" id="KW-0732">Signal</keyword>
<evidence type="ECO:0000256" key="9">
    <source>
        <dbReference type="ARBA" id="ARBA00022525"/>
    </source>
</evidence>
<keyword evidence="11" id="KW-0645">Protease</keyword>
<reference evidence="23" key="1">
    <citation type="journal article" date="2023" name="Mol. Phylogenet. Evol.">
        <title>Genome-scale phylogeny and comparative genomics of the fungal order Sordariales.</title>
        <authorList>
            <person name="Hensen N."/>
            <person name="Bonometti L."/>
            <person name="Westerberg I."/>
            <person name="Brannstrom I.O."/>
            <person name="Guillou S."/>
            <person name="Cros-Aarteil S."/>
            <person name="Calhoun S."/>
            <person name="Haridas S."/>
            <person name="Kuo A."/>
            <person name="Mondo S."/>
            <person name="Pangilinan J."/>
            <person name="Riley R."/>
            <person name="LaButti K."/>
            <person name="Andreopoulos B."/>
            <person name="Lipzen A."/>
            <person name="Chen C."/>
            <person name="Yan M."/>
            <person name="Daum C."/>
            <person name="Ng V."/>
            <person name="Clum A."/>
            <person name="Steindorff A."/>
            <person name="Ohm R.A."/>
            <person name="Martin F."/>
            <person name="Silar P."/>
            <person name="Natvig D.O."/>
            <person name="Lalanne C."/>
            <person name="Gautier V."/>
            <person name="Ament-Velasquez S.L."/>
            <person name="Kruys A."/>
            <person name="Hutchinson M.I."/>
            <person name="Powell A.J."/>
            <person name="Barry K."/>
            <person name="Miller A.N."/>
            <person name="Grigoriev I.V."/>
            <person name="Debuchy R."/>
            <person name="Gladieux P."/>
            <person name="Hiltunen Thoren M."/>
            <person name="Johannesson H."/>
        </authorList>
    </citation>
    <scope>NUCLEOTIDE SEQUENCE</scope>
    <source>
        <strain evidence="23">CBS 990.96</strain>
    </source>
</reference>
<dbReference type="Gene3D" id="3.40.50.1820">
    <property type="entry name" value="alpha/beta hydrolase"/>
    <property type="match status" value="1"/>
</dbReference>
<evidence type="ECO:0000256" key="5">
    <source>
        <dbReference type="ARBA" id="ARBA00006150"/>
    </source>
</evidence>
<feature type="region of interest" description="Disordered" evidence="19">
    <location>
        <begin position="766"/>
        <end position="787"/>
    </location>
</feature>
<protein>
    <recommendedName>
        <fullName evidence="7">Probable dipeptidyl-aminopeptidase B</fullName>
        <ecNumber evidence="6">3.4.14.5</ecNumber>
    </recommendedName>
    <alternativeName>
        <fullName evidence="17">Dipeptidyl peptidase IV</fullName>
    </alternativeName>
</protein>
<sequence length="787" mass="87537">MMQRLLSLCVAAAALVSAIEPPRLPQQPRGVGSKLLNYNVTVAAPGALSVSTTSITWVSTSNDGDFITLAADGSFVFENVVSGNKTTFLSASKVPANYYDYSISSDQKKILWSVNYTKQYRHSYFADYLVQDVATGETQSLVPGSTGDIQYATWNPASSSQIAFVRGNNLFIWDNGKISQVTSNGGPDLFNAVPDWVYEEEIFGTDHALWYSPDGEYIAFLSFNETGVETFTIPYFMDNKKVAPVYPKELELRYPKVGTTNPTVSFNLLSVKDLKTSVVPVTAYPADDLIIGEVAWVTDGHDKVIYRAFNRVQDHEKLVVVETSSKKSTVTRQRDGSDGWLDNNVAITYIGALEEGKGKGKGKDKGKKHPEYYLDLSDESGWNHIYLFSVDGKEKIALTSGEWEVTSINKIDTTRGLIYYTSTERHSTERHIYTVSYVTKKKTPLVDDKVSAVWSASFSTGGGFYVLRYAGPDVPYQELYSINSTKPLRVINNNDRLLNNLKEYKLPNITYLEMDHPSGVKLNALLRLPANFDPSNKYPVLLTPYGGPGSQQVTKSMASFGWASYISSDPELEYITLTVDNRGTGYKGRAFRSLVASNLGELEALDQVWAAKEIAKNSWIDSSKIGIWGWSYGGYLTAKVVELNDPIISLGLSTAPVSDWRFYDTMYTERYMKTPALNPVGYNKSAVSKPEGFQNIAGSFLIQHGSGDDNVHFQNAAAMADLLMGARVSPEKLEVTWFTDSDHSIRYNGQNAFVYKQLSKKLFEEKKREGNSRGGHQWSKKSVRWAA</sequence>
<feature type="domain" description="Peptidase S9 prolyl oligopeptidase catalytic" evidence="21">
    <location>
        <begin position="571"/>
        <end position="756"/>
    </location>
</feature>
<keyword evidence="10" id="KW-0926">Vacuole</keyword>
<evidence type="ECO:0000256" key="10">
    <source>
        <dbReference type="ARBA" id="ARBA00022554"/>
    </source>
</evidence>
<evidence type="ECO:0000256" key="3">
    <source>
        <dbReference type="ARBA" id="ARBA00004576"/>
    </source>
</evidence>
<evidence type="ECO:0000256" key="7">
    <source>
        <dbReference type="ARBA" id="ARBA00014118"/>
    </source>
</evidence>
<dbReference type="InterPro" id="IPR001375">
    <property type="entry name" value="Peptidase_S9_cat"/>
</dbReference>
<dbReference type="AlphaFoldDB" id="A0AAN7BGH0"/>
<evidence type="ECO:0000256" key="11">
    <source>
        <dbReference type="ARBA" id="ARBA00022670"/>
    </source>
</evidence>
<dbReference type="FunFam" id="3.40.50.1820:FF:000003">
    <property type="entry name" value="Dipeptidyl peptidase 4"/>
    <property type="match status" value="1"/>
</dbReference>
<dbReference type="InterPro" id="IPR050278">
    <property type="entry name" value="Serine_Prot_S9B/DPPIV"/>
</dbReference>
<evidence type="ECO:0000256" key="18">
    <source>
        <dbReference type="ARBA" id="ARBA00037607"/>
    </source>
</evidence>
<evidence type="ECO:0000256" key="19">
    <source>
        <dbReference type="SAM" id="MobiDB-lite"/>
    </source>
</evidence>
<evidence type="ECO:0000259" key="21">
    <source>
        <dbReference type="Pfam" id="PF00326"/>
    </source>
</evidence>
<comment type="similarity">
    <text evidence="5">Belongs to the peptidase S9B family.</text>
</comment>
<comment type="catalytic activity">
    <reaction evidence="1">
        <text>Release of an N-terminal dipeptide, Xaa-Yaa-|-Zaa-, from a polypeptide, preferentially when Yaa is Pro, provided Zaa is neither Pro nor hydroxyproline.</text>
        <dbReference type="EC" id="3.4.14.5"/>
    </reaction>
</comment>
<evidence type="ECO:0000259" key="22">
    <source>
        <dbReference type="Pfam" id="PF00930"/>
    </source>
</evidence>
<dbReference type="GO" id="GO:0004177">
    <property type="term" value="F:aminopeptidase activity"/>
    <property type="evidence" value="ECO:0007669"/>
    <property type="project" value="UniProtKB-KW"/>
</dbReference>
<feature type="signal peptide" evidence="20">
    <location>
        <begin position="1"/>
        <end position="18"/>
    </location>
</feature>
<comment type="caution">
    <text evidence="23">The sequence shown here is derived from an EMBL/GenBank/DDBJ whole genome shotgun (WGS) entry which is preliminary data.</text>
</comment>
<evidence type="ECO:0000256" key="4">
    <source>
        <dbReference type="ARBA" id="ARBA00004613"/>
    </source>
</evidence>
<dbReference type="GO" id="GO:0004252">
    <property type="term" value="F:serine-type endopeptidase activity"/>
    <property type="evidence" value="ECO:0007669"/>
    <property type="project" value="InterPro"/>
</dbReference>
<dbReference type="GO" id="GO:0005774">
    <property type="term" value="C:vacuolar membrane"/>
    <property type="evidence" value="ECO:0007669"/>
    <property type="project" value="UniProtKB-SubCell"/>
</dbReference>
<dbReference type="GO" id="GO:0005886">
    <property type="term" value="C:plasma membrane"/>
    <property type="evidence" value="ECO:0007669"/>
    <property type="project" value="TreeGrafter"/>
</dbReference>
<dbReference type="Gene3D" id="2.140.10.30">
    <property type="entry name" value="Dipeptidylpeptidase IV, N-terminal domain"/>
    <property type="match status" value="1"/>
</dbReference>
<evidence type="ECO:0000256" key="6">
    <source>
        <dbReference type="ARBA" id="ARBA00012062"/>
    </source>
</evidence>
<reference evidence="23" key="2">
    <citation type="submission" date="2023-05" db="EMBL/GenBank/DDBJ databases">
        <authorList>
            <consortium name="Lawrence Berkeley National Laboratory"/>
            <person name="Steindorff A."/>
            <person name="Hensen N."/>
            <person name="Bonometti L."/>
            <person name="Westerberg I."/>
            <person name="Brannstrom I.O."/>
            <person name="Guillou S."/>
            <person name="Cros-Aarteil S."/>
            <person name="Calhoun S."/>
            <person name="Haridas S."/>
            <person name="Kuo A."/>
            <person name="Mondo S."/>
            <person name="Pangilinan J."/>
            <person name="Riley R."/>
            <person name="Labutti K."/>
            <person name="Andreopoulos B."/>
            <person name="Lipzen A."/>
            <person name="Chen C."/>
            <person name="Yanf M."/>
            <person name="Daum C."/>
            <person name="Ng V."/>
            <person name="Clum A."/>
            <person name="Ohm R."/>
            <person name="Martin F."/>
            <person name="Silar P."/>
            <person name="Natvig D."/>
            <person name="Lalanne C."/>
            <person name="Gautier V."/>
            <person name="Ament-Velasquez S.L."/>
            <person name="Kruys A."/>
            <person name="Hutchinson M.I."/>
            <person name="Powell A.J."/>
            <person name="Barry K."/>
            <person name="Miller A.N."/>
            <person name="Grigoriev I.V."/>
            <person name="Debuchy R."/>
            <person name="Gladieux P."/>
            <person name="Thoren M.H."/>
            <person name="Johannesson H."/>
        </authorList>
    </citation>
    <scope>NUCLEOTIDE SEQUENCE</scope>
    <source>
        <strain evidence="23">CBS 990.96</strain>
    </source>
</reference>
<dbReference type="InterPro" id="IPR002471">
    <property type="entry name" value="Pept_S9_AS"/>
</dbReference>
<feature type="domain" description="Dipeptidylpeptidase IV N-terminal" evidence="22">
    <location>
        <begin position="104"/>
        <end position="476"/>
    </location>
</feature>
<keyword evidence="13" id="KW-0378">Hydrolase</keyword>
<keyword evidence="24" id="KW-1185">Reference proteome</keyword>
<keyword evidence="14" id="KW-0720">Serine protease</keyword>
<evidence type="ECO:0000256" key="16">
    <source>
        <dbReference type="ARBA" id="ARBA00023180"/>
    </source>
</evidence>
<dbReference type="Proteomes" id="UP001301958">
    <property type="component" value="Unassembled WGS sequence"/>
</dbReference>
<dbReference type="InterPro" id="IPR002469">
    <property type="entry name" value="Peptidase_S9B_N"/>
</dbReference>
<dbReference type="EC" id="3.4.14.5" evidence="6"/>